<evidence type="ECO:0000313" key="1">
    <source>
        <dbReference type="EMBL" id="PQQ02141.1"/>
    </source>
</evidence>
<dbReference type="AlphaFoldDB" id="A0A314YBF2"/>
<name>A0A314YBF2_PRUYE</name>
<protein>
    <submittedName>
        <fullName evidence="1">Uncharacterized protein</fullName>
    </submittedName>
</protein>
<dbReference type="EMBL" id="PJQY01001498">
    <property type="protein sequence ID" value="PQQ02141.1"/>
    <property type="molecule type" value="Genomic_DNA"/>
</dbReference>
<dbReference type="Proteomes" id="UP000250321">
    <property type="component" value="Unassembled WGS sequence"/>
</dbReference>
<gene>
    <name evidence="1" type="ORF">Pyn_01317</name>
</gene>
<proteinExistence type="predicted"/>
<accession>A0A314YBF2</accession>
<keyword evidence="2" id="KW-1185">Reference proteome</keyword>
<evidence type="ECO:0000313" key="2">
    <source>
        <dbReference type="Proteomes" id="UP000250321"/>
    </source>
</evidence>
<comment type="caution">
    <text evidence="1">The sequence shown here is derived from an EMBL/GenBank/DDBJ whole genome shotgun (WGS) entry which is preliminary data.</text>
</comment>
<sequence>MWMTKVKQIMAEEIIAKDPNPNIYGDVNDRERLQWVFKVRRRRHHPYSHLLNLIGFSIEETCDLGLLTEGDEWNPRSSMLWW</sequence>
<organism evidence="1 2">
    <name type="scientific">Prunus yedoensis var. nudiflora</name>
    <dbReference type="NCBI Taxonomy" id="2094558"/>
    <lineage>
        <taxon>Eukaryota</taxon>
        <taxon>Viridiplantae</taxon>
        <taxon>Streptophyta</taxon>
        <taxon>Embryophyta</taxon>
        <taxon>Tracheophyta</taxon>
        <taxon>Spermatophyta</taxon>
        <taxon>Magnoliopsida</taxon>
        <taxon>eudicotyledons</taxon>
        <taxon>Gunneridae</taxon>
        <taxon>Pentapetalae</taxon>
        <taxon>rosids</taxon>
        <taxon>fabids</taxon>
        <taxon>Rosales</taxon>
        <taxon>Rosaceae</taxon>
        <taxon>Amygdaloideae</taxon>
        <taxon>Amygdaleae</taxon>
        <taxon>Prunus</taxon>
    </lineage>
</organism>
<reference evidence="1 2" key="1">
    <citation type="submission" date="2018-02" db="EMBL/GenBank/DDBJ databases">
        <title>Draft genome of wild Prunus yedoensis var. nudiflora.</title>
        <authorList>
            <person name="Baek S."/>
            <person name="Kim J.-H."/>
            <person name="Choi K."/>
            <person name="Kim G.-B."/>
            <person name="Cho A."/>
            <person name="Jang H."/>
            <person name="Shin C.-H."/>
            <person name="Yu H.-J."/>
            <person name="Mun J.-H."/>
        </authorList>
    </citation>
    <scope>NUCLEOTIDE SEQUENCE [LARGE SCALE GENOMIC DNA]</scope>
    <source>
        <strain evidence="2">cv. Jeju island</strain>
        <tissue evidence="1">Leaf</tissue>
    </source>
</reference>